<keyword evidence="5" id="KW-1185">Reference proteome</keyword>
<feature type="coiled-coil region" evidence="2">
    <location>
        <begin position="131"/>
        <end position="176"/>
    </location>
</feature>
<dbReference type="EMBL" id="KV784360">
    <property type="protein sequence ID" value="OEU14202.1"/>
    <property type="molecule type" value="Genomic_DNA"/>
</dbReference>
<evidence type="ECO:0000256" key="2">
    <source>
        <dbReference type="SAM" id="Coils"/>
    </source>
</evidence>
<evidence type="ECO:0000313" key="4">
    <source>
        <dbReference type="EMBL" id="OEU14202.1"/>
    </source>
</evidence>
<feature type="compositionally biased region" description="Low complexity" evidence="3">
    <location>
        <begin position="246"/>
        <end position="256"/>
    </location>
</feature>
<sequence length="770" mass="86183">MNTRQYPDRPSSGGDGGGNDDGSGFSPSRLNHPYQQQHPCQSSHGHEGDRSSRSHAHYVCTGRNRAGSYSPYDSHFNPPYYYNNNNDNNNNNNRHQPVGRGPPPPPPPPPHGVAVGASYYQQQFLQPQPENTKTEELLKKMLLKSEEMQQQQEMDMKKMETKQKQMLDTMETIQAKLLQRQSSESDRRVGAAVRQQNAIKLEPQEVIVIDDDDDEIVIKKGNDDETTTGAELQHTSEMDMGMQTVTPASSASSPSTMQAKSSNGERRKRKVPQRFVAETSQAHNSTVNTQGLISVRRRTVRTNTKTNSSKRCKITVGSQKVHQITVMEPKSVIKVAIEFNGDEKIQGAACERLRKILTSVDKDNMTSIDKDNAKSIISIDGFQTICNAMKKHRGQSMVISEGCLAMTKFIEYYPDVSSKIADEGAIDLIIAAISRWGKLSPKKRISNNKVLERGFEALNQLSNCVGNVRKIINSDGMNVVQTAMKNYPDRIELLTMGCHFLVQMTHYCMNTSPTLENRVVTATEVVPVILKAVLRKKKISIEVQSRLRYNVCALIINLAVLPAARKKLSESELNAIAVIIKIWNATDDENADHVKKAATTAIQYLASDSPAKIQKELFLAIQSNRDHSLQLVRTLYLTKELCINDEKIAHKIALKDGINIIMNVMKNKSAYVTVQVAALSVISAIGRRSKNYAPDLAAAIIAAMKNHNDSRKVQLSGCDSLFKISHHPSTHRIFKKMDLLKLLFHVRKDLKIRRKRIDKLITICKLPIIE</sequence>
<protein>
    <submittedName>
        <fullName evidence="4">ARM repeat-containing protein</fullName>
    </submittedName>
</protein>
<reference evidence="4 5" key="1">
    <citation type="submission" date="2016-09" db="EMBL/GenBank/DDBJ databases">
        <title>Extensive genetic diversity and differential bi-allelic expression allows diatom success in the polar Southern Ocean.</title>
        <authorList>
            <consortium name="DOE Joint Genome Institute"/>
            <person name="Mock T."/>
            <person name="Otillar R.P."/>
            <person name="Strauss J."/>
            <person name="Dupont C."/>
            <person name="Frickenhaus S."/>
            <person name="Maumus F."/>
            <person name="Mcmullan M."/>
            <person name="Sanges R."/>
            <person name="Schmutz J."/>
            <person name="Toseland A."/>
            <person name="Valas R."/>
            <person name="Veluchamy A."/>
            <person name="Ward B.J."/>
            <person name="Allen A."/>
            <person name="Barry K."/>
            <person name="Falciatore A."/>
            <person name="Ferrante M."/>
            <person name="Fortunato A.E."/>
            <person name="Gloeckner G."/>
            <person name="Gruber A."/>
            <person name="Hipkin R."/>
            <person name="Janech M."/>
            <person name="Kroth P."/>
            <person name="Leese F."/>
            <person name="Lindquist E."/>
            <person name="Lyon B.R."/>
            <person name="Martin J."/>
            <person name="Mayer C."/>
            <person name="Parker M."/>
            <person name="Quesneville H."/>
            <person name="Raymond J."/>
            <person name="Uhlig C."/>
            <person name="Valentin K.U."/>
            <person name="Worden A.Z."/>
            <person name="Armbrust E.V."/>
            <person name="Bowler C."/>
            <person name="Green B."/>
            <person name="Moulton V."/>
            <person name="Van Oosterhout C."/>
            <person name="Grigoriev I."/>
        </authorList>
    </citation>
    <scope>NUCLEOTIDE SEQUENCE [LARGE SCALE GENOMIC DNA]</scope>
    <source>
        <strain evidence="4 5">CCMP1102</strain>
    </source>
</reference>
<accession>A0A1E7F7N2</accession>
<evidence type="ECO:0000256" key="1">
    <source>
        <dbReference type="ARBA" id="ARBA00022737"/>
    </source>
</evidence>
<dbReference type="InParanoid" id="A0A1E7F7N2"/>
<dbReference type="InterPro" id="IPR016024">
    <property type="entry name" value="ARM-type_fold"/>
</dbReference>
<dbReference type="Proteomes" id="UP000095751">
    <property type="component" value="Unassembled WGS sequence"/>
</dbReference>
<organism evidence="4 5">
    <name type="scientific">Fragilariopsis cylindrus CCMP1102</name>
    <dbReference type="NCBI Taxonomy" id="635003"/>
    <lineage>
        <taxon>Eukaryota</taxon>
        <taxon>Sar</taxon>
        <taxon>Stramenopiles</taxon>
        <taxon>Ochrophyta</taxon>
        <taxon>Bacillariophyta</taxon>
        <taxon>Bacillariophyceae</taxon>
        <taxon>Bacillariophycidae</taxon>
        <taxon>Bacillariales</taxon>
        <taxon>Bacillariaceae</taxon>
        <taxon>Fragilariopsis</taxon>
    </lineage>
</organism>
<dbReference type="Gene3D" id="1.25.10.10">
    <property type="entry name" value="Leucine-rich Repeat Variant"/>
    <property type="match status" value="1"/>
</dbReference>
<evidence type="ECO:0000313" key="5">
    <source>
        <dbReference type="Proteomes" id="UP000095751"/>
    </source>
</evidence>
<dbReference type="AlphaFoldDB" id="A0A1E7F7N2"/>
<dbReference type="PANTHER" id="PTHR22895:SF0">
    <property type="entry name" value="ARMADILLO REPEAT-CONTAINING PROTEIN 6"/>
    <property type="match status" value="1"/>
</dbReference>
<dbReference type="PANTHER" id="PTHR22895">
    <property type="entry name" value="ARMADILLO REPEAT-CONTAINING PROTEIN 6"/>
    <property type="match status" value="1"/>
</dbReference>
<gene>
    <name evidence="4" type="ORF">FRACYDRAFT_240735</name>
</gene>
<feature type="compositionally biased region" description="Low complexity" evidence="3">
    <location>
        <begin position="77"/>
        <end position="93"/>
    </location>
</feature>
<feature type="compositionally biased region" description="Polar residues" evidence="3">
    <location>
        <begin position="25"/>
        <end position="43"/>
    </location>
</feature>
<keyword evidence="1" id="KW-0677">Repeat</keyword>
<keyword evidence="2" id="KW-0175">Coiled coil</keyword>
<dbReference type="KEGG" id="fcy:FRACYDRAFT_240735"/>
<feature type="compositionally biased region" description="Pro residues" evidence="3">
    <location>
        <begin position="100"/>
        <end position="111"/>
    </location>
</feature>
<evidence type="ECO:0000256" key="3">
    <source>
        <dbReference type="SAM" id="MobiDB-lite"/>
    </source>
</evidence>
<dbReference type="SUPFAM" id="SSF48371">
    <property type="entry name" value="ARM repeat"/>
    <property type="match status" value="1"/>
</dbReference>
<feature type="region of interest" description="Disordered" evidence="3">
    <location>
        <begin position="1"/>
        <end position="115"/>
    </location>
</feature>
<feature type="region of interest" description="Disordered" evidence="3">
    <location>
        <begin position="245"/>
        <end position="273"/>
    </location>
</feature>
<name>A0A1E7F7N2_9STRA</name>
<proteinExistence type="predicted"/>
<dbReference type="InterPro" id="IPR011989">
    <property type="entry name" value="ARM-like"/>
</dbReference>